<dbReference type="Proteomes" id="UP000541444">
    <property type="component" value="Unassembled WGS sequence"/>
</dbReference>
<comment type="caution">
    <text evidence="1">The sequence shown here is derived from an EMBL/GenBank/DDBJ whole genome shotgun (WGS) entry which is preliminary data.</text>
</comment>
<name>A0A7J7L7W3_9MAGN</name>
<dbReference type="AlphaFoldDB" id="A0A7J7L7W3"/>
<dbReference type="OrthoDB" id="5977668at2759"/>
<accession>A0A7J7L7W3</accession>
<evidence type="ECO:0000313" key="1">
    <source>
        <dbReference type="EMBL" id="KAF6138721.1"/>
    </source>
</evidence>
<feature type="non-terminal residue" evidence="1">
    <location>
        <position position="1"/>
    </location>
</feature>
<evidence type="ECO:0000313" key="2">
    <source>
        <dbReference type="Proteomes" id="UP000541444"/>
    </source>
</evidence>
<dbReference type="EMBL" id="JACGCM010002554">
    <property type="protein sequence ID" value="KAF6138721.1"/>
    <property type="molecule type" value="Genomic_DNA"/>
</dbReference>
<reference evidence="1 2" key="1">
    <citation type="journal article" date="2020" name="IScience">
        <title>Genome Sequencing of the Endangered Kingdonia uniflora (Circaeasteraceae, Ranunculales) Reveals Potential Mechanisms of Evolutionary Specialization.</title>
        <authorList>
            <person name="Sun Y."/>
            <person name="Deng T."/>
            <person name="Zhang A."/>
            <person name="Moore M.J."/>
            <person name="Landis J.B."/>
            <person name="Lin N."/>
            <person name="Zhang H."/>
            <person name="Zhang X."/>
            <person name="Huang J."/>
            <person name="Zhang X."/>
            <person name="Sun H."/>
            <person name="Wang H."/>
        </authorList>
    </citation>
    <scope>NUCLEOTIDE SEQUENCE [LARGE SCALE GENOMIC DNA]</scope>
    <source>
        <strain evidence="1">TB1705</strain>
        <tissue evidence="1">Leaf</tissue>
    </source>
</reference>
<keyword evidence="2" id="KW-1185">Reference proteome</keyword>
<protein>
    <submittedName>
        <fullName evidence="1">Uncharacterized protein</fullName>
    </submittedName>
</protein>
<sequence>LDVSEHFELSSLHGSSGAYQGNGFHEDGLKGGTVVVHNVLGKICSLSRSIKPMVPSLTEIGARLFVTRFLKSFITMGSLTLLKEGGTVISFGSIDEKTRVKSVVKVHNPQFYSKVAIQANLGFTETYIDGDISFVDKNGQENFFRGKY</sequence>
<organism evidence="1 2">
    <name type="scientific">Kingdonia uniflora</name>
    <dbReference type="NCBI Taxonomy" id="39325"/>
    <lineage>
        <taxon>Eukaryota</taxon>
        <taxon>Viridiplantae</taxon>
        <taxon>Streptophyta</taxon>
        <taxon>Embryophyta</taxon>
        <taxon>Tracheophyta</taxon>
        <taxon>Spermatophyta</taxon>
        <taxon>Magnoliopsida</taxon>
        <taxon>Ranunculales</taxon>
        <taxon>Circaeasteraceae</taxon>
        <taxon>Kingdonia</taxon>
    </lineage>
</organism>
<gene>
    <name evidence="1" type="ORF">GIB67_040853</name>
</gene>
<proteinExistence type="predicted"/>